<name>A0A0E9TFH1_ANGAN</name>
<reference evidence="1" key="1">
    <citation type="submission" date="2014-11" db="EMBL/GenBank/DDBJ databases">
        <authorList>
            <person name="Amaro Gonzalez C."/>
        </authorList>
    </citation>
    <scope>NUCLEOTIDE SEQUENCE</scope>
</reference>
<protein>
    <submittedName>
        <fullName evidence="1">Uncharacterized protein</fullName>
    </submittedName>
</protein>
<reference evidence="1" key="2">
    <citation type="journal article" date="2015" name="Fish Shellfish Immunol.">
        <title>Early steps in the European eel (Anguilla anguilla)-Vibrio vulnificus interaction in the gills: Role of the RtxA13 toxin.</title>
        <authorList>
            <person name="Callol A."/>
            <person name="Pajuelo D."/>
            <person name="Ebbesson L."/>
            <person name="Teles M."/>
            <person name="MacKenzie S."/>
            <person name="Amaro C."/>
        </authorList>
    </citation>
    <scope>NUCLEOTIDE SEQUENCE</scope>
</reference>
<dbReference type="AlphaFoldDB" id="A0A0E9TFH1"/>
<dbReference type="EMBL" id="GBXM01056360">
    <property type="protein sequence ID" value="JAH52217.1"/>
    <property type="molecule type" value="Transcribed_RNA"/>
</dbReference>
<accession>A0A0E9TFH1</accession>
<evidence type="ECO:0000313" key="1">
    <source>
        <dbReference type="EMBL" id="JAH52217.1"/>
    </source>
</evidence>
<organism evidence="1">
    <name type="scientific">Anguilla anguilla</name>
    <name type="common">European freshwater eel</name>
    <name type="synonym">Muraena anguilla</name>
    <dbReference type="NCBI Taxonomy" id="7936"/>
    <lineage>
        <taxon>Eukaryota</taxon>
        <taxon>Metazoa</taxon>
        <taxon>Chordata</taxon>
        <taxon>Craniata</taxon>
        <taxon>Vertebrata</taxon>
        <taxon>Euteleostomi</taxon>
        <taxon>Actinopterygii</taxon>
        <taxon>Neopterygii</taxon>
        <taxon>Teleostei</taxon>
        <taxon>Anguilliformes</taxon>
        <taxon>Anguillidae</taxon>
        <taxon>Anguilla</taxon>
    </lineage>
</organism>
<proteinExistence type="predicted"/>
<sequence length="46" mass="5456">MYYEKQQKVTKTQRKPHIQAVGKPHMRFLQQFVFLSISSYNPVGCL</sequence>